<dbReference type="SUPFAM" id="SSF103486">
    <property type="entry name" value="V-type ATP synthase subunit C"/>
    <property type="match status" value="1"/>
</dbReference>
<dbReference type="AlphaFoldDB" id="A0A081BLN4"/>
<dbReference type="InterPro" id="IPR024492">
    <property type="entry name" value="DUF2764"/>
</dbReference>
<dbReference type="Proteomes" id="UP000030700">
    <property type="component" value="Unassembled WGS sequence"/>
</dbReference>
<dbReference type="InterPro" id="IPR036079">
    <property type="entry name" value="ATPase_csu/dsu_sf"/>
</dbReference>
<gene>
    <name evidence="1" type="ORF">U14_02543</name>
</gene>
<evidence type="ECO:0000313" key="2">
    <source>
        <dbReference type="Proteomes" id="UP000030700"/>
    </source>
</evidence>
<sequence length="226" mass="26851">MGQHAYYTLIASLPYLPPFEAAERLPINEKRMRERLAMLEPEDVELVVRSLEFLEWRRHPAERTDQEMVERYRKMMDATQHPILHDMIAFAADMRTIMAALRRRYRGQPAPSSAEVWGVGPWVRYIEQRWDDPDFKLKAVYPWIPQAKAYLEQGQTLALERFLLKQLWNHVDRMIQTTDFGIESVLAYLFKWGLLKQWLSQDVKAAKARFDDLVSEVMNEHQQLFN</sequence>
<proteinExistence type="predicted"/>
<evidence type="ECO:0008006" key="3">
    <source>
        <dbReference type="Google" id="ProtNLM"/>
    </source>
</evidence>
<name>A0A081BLN4_9BACT</name>
<evidence type="ECO:0000313" key="1">
    <source>
        <dbReference type="EMBL" id="GAK51300.1"/>
    </source>
</evidence>
<protein>
    <recommendedName>
        <fullName evidence="3">DUF2764 family protein</fullName>
    </recommendedName>
</protein>
<dbReference type="HOGENOM" id="CLU_1223818_0_0_0"/>
<accession>A0A081BLN4</accession>
<dbReference type="EMBL" id="DF820457">
    <property type="protein sequence ID" value="GAK51300.1"/>
    <property type="molecule type" value="Genomic_DNA"/>
</dbReference>
<keyword evidence="2" id="KW-1185">Reference proteome</keyword>
<dbReference type="Pfam" id="PF10962">
    <property type="entry name" value="DUF2764"/>
    <property type="match status" value="1"/>
</dbReference>
<organism evidence="1">
    <name type="scientific">Candidatus Moduliflexus flocculans</name>
    <dbReference type="NCBI Taxonomy" id="1499966"/>
    <lineage>
        <taxon>Bacteria</taxon>
        <taxon>Candidatus Moduliflexota</taxon>
        <taxon>Candidatus Moduliflexia</taxon>
        <taxon>Candidatus Moduliflexales</taxon>
        <taxon>Candidatus Moduliflexaceae</taxon>
    </lineage>
</organism>
<dbReference type="STRING" id="1499966.U14_02543"/>
<reference evidence="1" key="1">
    <citation type="journal article" date="2015" name="PeerJ">
        <title>First genomic representation of candidate bacterial phylum KSB3 points to enhanced environmental sensing as a trigger of wastewater bulking.</title>
        <authorList>
            <person name="Sekiguchi Y."/>
            <person name="Ohashi A."/>
            <person name="Parks D.H."/>
            <person name="Yamauchi T."/>
            <person name="Tyson G.W."/>
            <person name="Hugenholtz P."/>
        </authorList>
    </citation>
    <scope>NUCLEOTIDE SEQUENCE [LARGE SCALE GENOMIC DNA]</scope>
</reference>